<protein>
    <submittedName>
        <fullName evidence="2">Uncharacterized protein</fullName>
    </submittedName>
</protein>
<reference evidence="3" key="1">
    <citation type="journal article" date="2019" name="Int. J. Syst. Evol. Microbiol.">
        <title>The Global Catalogue of Microorganisms (GCM) 10K type strain sequencing project: providing services to taxonomists for standard genome sequencing and annotation.</title>
        <authorList>
            <consortium name="The Broad Institute Genomics Platform"/>
            <consortium name="The Broad Institute Genome Sequencing Center for Infectious Disease"/>
            <person name="Wu L."/>
            <person name="Ma J."/>
        </authorList>
    </citation>
    <scope>NUCLEOTIDE SEQUENCE [LARGE SCALE GENOMIC DNA]</scope>
    <source>
        <strain evidence="3">JCM 17695</strain>
    </source>
</reference>
<dbReference type="EMBL" id="JBHTEY010000004">
    <property type="protein sequence ID" value="MFC7615047.1"/>
    <property type="molecule type" value="Genomic_DNA"/>
</dbReference>
<name>A0ABW2TQ41_9PSEU</name>
<evidence type="ECO:0000256" key="1">
    <source>
        <dbReference type="SAM" id="MobiDB-lite"/>
    </source>
</evidence>
<gene>
    <name evidence="2" type="ORF">ACFQV2_17545</name>
</gene>
<feature type="region of interest" description="Disordered" evidence="1">
    <location>
        <begin position="41"/>
        <end position="72"/>
    </location>
</feature>
<sequence length="72" mass="7803">MLRRRGAGRGGTTARITVQVKAEPEEAAVYRSLVEGYRARAAARSTWSPSAGRTTSPACRRRSRPATPRTSS</sequence>
<accession>A0ABW2TQ41</accession>
<proteinExistence type="predicted"/>
<dbReference type="Proteomes" id="UP001596512">
    <property type="component" value="Unassembled WGS sequence"/>
</dbReference>
<evidence type="ECO:0000313" key="2">
    <source>
        <dbReference type="EMBL" id="MFC7615047.1"/>
    </source>
</evidence>
<keyword evidence="3" id="KW-1185">Reference proteome</keyword>
<evidence type="ECO:0000313" key="3">
    <source>
        <dbReference type="Proteomes" id="UP001596512"/>
    </source>
</evidence>
<comment type="caution">
    <text evidence="2">The sequence shown here is derived from an EMBL/GenBank/DDBJ whole genome shotgun (WGS) entry which is preliminary data.</text>
</comment>
<organism evidence="2 3">
    <name type="scientific">Actinokineospora soli</name>
    <dbReference type="NCBI Taxonomy" id="1048753"/>
    <lineage>
        <taxon>Bacteria</taxon>
        <taxon>Bacillati</taxon>
        <taxon>Actinomycetota</taxon>
        <taxon>Actinomycetes</taxon>
        <taxon>Pseudonocardiales</taxon>
        <taxon>Pseudonocardiaceae</taxon>
        <taxon>Actinokineospora</taxon>
    </lineage>
</organism>